<reference evidence="1 2" key="1">
    <citation type="journal article" date="2020" name="Microb. Genom.">
        <title>Genetic diversity of clinical and environmental Mucorales isolates obtained from an investigation of mucormycosis cases among solid organ transplant recipients.</title>
        <authorList>
            <person name="Nguyen M.H."/>
            <person name="Kaul D."/>
            <person name="Muto C."/>
            <person name="Cheng S.J."/>
            <person name="Richter R.A."/>
            <person name="Bruno V.M."/>
            <person name="Liu G."/>
            <person name="Beyhan S."/>
            <person name="Sundermann A.J."/>
            <person name="Mounaud S."/>
            <person name="Pasculle A.W."/>
            <person name="Nierman W.C."/>
            <person name="Driscoll E."/>
            <person name="Cumbie R."/>
            <person name="Clancy C.J."/>
            <person name="Dupont C.L."/>
        </authorList>
    </citation>
    <scope>NUCLEOTIDE SEQUENCE [LARGE SCALE GENOMIC DNA]</scope>
    <source>
        <strain evidence="1 2">GL24</strain>
    </source>
</reference>
<protein>
    <submittedName>
        <fullName evidence="1">Uncharacterized protein</fullName>
    </submittedName>
</protein>
<comment type="caution">
    <text evidence="1">The sequence shown here is derived from an EMBL/GenBank/DDBJ whole genome shotgun (WGS) entry which is preliminary data.</text>
</comment>
<sequence>MLLDGADVLVDQLPHRAPVARPIGTGLRRLQAVAHVTEFAGQGGHAVGERGQQRFRRIGAGKQLLQGHATAALQHHAVTQPVIHHRAHACRRPKGSTGGGAVVGLVRHGANPGAGRDWFQHIGAAADGLNG</sequence>
<evidence type="ECO:0000313" key="1">
    <source>
        <dbReference type="EMBL" id="KAG1535009.1"/>
    </source>
</evidence>
<proteinExistence type="predicted"/>
<organism evidence="1 2">
    <name type="scientific">Rhizopus delemar</name>
    <dbReference type="NCBI Taxonomy" id="936053"/>
    <lineage>
        <taxon>Eukaryota</taxon>
        <taxon>Fungi</taxon>
        <taxon>Fungi incertae sedis</taxon>
        <taxon>Mucoromycota</taxon>
        <taxon>Mucoromycotina</taxon>
        <taxon>Mucoromycetes</taxon>
        <taxon>Mucorales</taxon>
        <taxon>Mucorineae</taxon>
        <taxon>Rhizopodaceae</taxon>
        <taxon>Rhizopus</taxon>
    </lineage>
</organism>
<evidence type="ECO:0000313" key="2">
    <source>
        <dbReference type="Proteomes" id="UP000740926"/>
    </source>
</evidence>
<dbReference type="Proteomes" id="UP000740926">
    <property type="component" value="Unassembled WGS sequence"/>
</dbReference>
<accession>A0A9P6XY84</accession>
<dbReference type="EMBL" id="JAANIU010008477">
    <property type="protein sequence ID" value="KAG1535009.1"/>
    <property type="molecule type" value="Genomic_DNA"/>
</dbReference>
<dbReference type="AlphaFoldDB" id="A0A9P6XY84"/>
<name>A0A9P6XY84_9FUNG</name>
<gene>
    <name evidence="1" type="ORF">G6F50_015414</name>
</gene>
<keyword evidence="2" id="KW-1185">Reference proteome</keyword>